<dbReference type="EMBL" id="FNIG01000002">
    <property type="protein sequence ID" value="SDN05464.1"/>
    <property type="molecule type" value="Genomic_DNA"/>
</dbReference>
<evidence type="ECO:0000313" key="3">
    <source>
        <dbReference type="Proteomes" id="UP000199334"/>
    </source>
</evidence>
<dbReference type="Proteomes" id="UP000199334">
    <property type="component" value="Unassembled WGS sequence"/>
</dbReference>
<protein>
    <recommendedName>
        <fullName evidence="1">DUF7147 domain-containing protein</fullName>
    </recommendedName>
</protein>
<evidence type="ECO:0000313" key="2">
    <source>
        <dbReference type="EMBL" id="SDN05464.1"/>
    </source>
</evidence>
<dbReference type="OrthoDB" id="2427086at2"/>
<name>A0A1G9Y8N7_9BACI</name>
<dbReference type="Pfam" id="PF23648">
    <property type="entry name" value="DUF7147"/>
    <property type="match status" value="1"/>
</dbReference>
<dbReference type="STRING" id="237069.SAMN05216498_1290"/>
<dbReference type="InterPro" id="IPR055571">
    <property type="entry name" value="DUF7147"/>
</dbReference>
<dbReference type="RefSeq" id="WP_093855784.1">
    <property type="nucleotide sequence ID" value="NZ_BJVZ01000001.1"/>
</dbReference>
<keyword evidence="3" id="KW-1185">Reference proteome</keyword>
<organism evidence="2 3">
    <name type="scientific">Tenuibacillus multivorans</name>
    <dbReference type="NCBI Taxonomy" id="237069"/>
    <lineage>
        <taxon>Bacteria</taxon>
        <taxon>Bacillati</taxon>
        <taxon>Bacillota</taxon>
        <taxon>Bacilli</taxon>
        <taxon>Bacillales</taxon>
        <taxon>Bacillaceae</taxon>
        <taxon>Tenuibacillus</taxon>
    </lineage>
</organism>
<evidence type="ECO:0000259" key="1">
    <source>
        <dbReference type="Pfam" id="PF23648"/>
    </source>
</evidence>
<reference evidence="2 3" key="1">
    <citation type="submission" date="2016-10" db="EMBL/GenBank/DDBJ databases">
        <authorList>
            <person name="de Groot N.N."/>
        </authorList>
    </citation>
    <scope>NUCLEOTIDE SEQUENCE [LARGE SCALE GENOMIC DNA]</scope>
    <source>
        <strain evidence="2 3">CGMCC 1.3442</strain>
    </source>
</reference>
<sequence>MTQRIIKLGEGYGDVFELFTLMEAMPDRVDRLLALHTIKNDEERTSLACIFKPTNQGNFHPIYICLEGIPKPNDQRNKRYEMFKALSEQFDKPIVEFTVPPSETYHEEEQYFQQIIAVLRLNHLLPPI</sequence>
<feature type="domain" description="DUF7147" evidence="1">
    <location>
        <begin position="1"/>
        <end position="125"/>
    </location>
</feature>
<gene>
    <name evidence="2" type="ORF">SAMN05216498_1290</name>
</gene>
<accession>A0A1G9Y8N7</accession>
<proteinExistence type="predicted"/>
<dbReference type="AlphaFoldDB" id="A0A1G9Y8N7"/>